<dbReference type="EMBL" id="JBHSQH010000001">
    <property type="protein sequence ID" value="MFC5969782.1"/>
    <property type="molecule type" value="Genomic_DNA"/>
</dbReference>
<dbReference type="AlphaFoldDB" id="A0ABD5RHF7"/>
<proteinExistence type="predicted"/>
<evidence type="ECO:0000256" key="1">
    <source>
        <dbReference type="ARBA" id="ARBA00023002"/>
    </source>
</evidence>
<dbReference type="InterPro" id="IPR050564">
    <property type="entry name" value="F420-G6PD/mer"/>
</dbReference>
<dbReference type="Gene3D" id="3.20.20.30">
    <property type="entry name" value="Luciferase-like domain"/>
    <property type="match status" value="1"/>
</dbReference>
<organism evidence="3 4">
    <name type="scientific">Halomarina salina</name>
    <dbReference type="NCBI Taxonomy" id="1872699"/>
    <lineage>
        <taxon>Archaea</taxon>
        <taxon>Methanobacteriati</taxon>
        <taxon>Methanobacteriota</taxon>
        <taxon>Stenosarchaea group</taxon>
        <taxon>Halobacteria</taxon>
        <taxon>Halobacteriales</taxon>
        <taxon>Natronomonadaceae</taxon>
        <taxon>Halomarina</taxon>
    </lineage>
</organism>
<dbReference type="EC" id="1.-.-.-" evidence="3"/>
<evidence type="ECO:0000259" key="2">
    <source>
        <dbReference type="Pfam" id="PF00296"/>
    </source>
</evidence>
<dbReference type="GO" id="GO:0016491">
    <property type="term" value="F:oxidoreductase activity"/>
    <property type="evidence" value="ECO:0007669"/>
    <property type="project" value="UniProtKB-KW"/>
</dbReference>
<dbReference type="InterPro" id="IPR036661">
    <property type="entry name" value="Luciferase-like_sf"/>
</dbReference>
<dbReference type="PANTHER" id="PTHR43244:SF1">
    <property type="entry name" value="5,10-METHYLENETETRAHYDROMETHANOPTERIN REDUCTASE"/>
    <property type="match status" value="1"/>
</dbReference>
<feature type="domain" description="Luciferase-like" evidence="2">
    <location>
        <begin position="14"/>
        <end position="299"/>
    </location>
</feature>
<accession>A0ABD5RHF7</accession>
<reference evidence="3 4" key="1">
    <citation type="journal article" date="2019" name="Int. J. Syst. Evol. Microbiol.">
        <title>The Global Catalogue of Microorganisms (GCM) 10K type strain sequencing project: providing services to taxonomists for standard genome sequencing and annotation.</title>
        <authorList>
            <consortium name="The Broad Institute Genomics Platform"/>
            <consortium name="The Broad Institute Genome Sequencing Center for Infectious Disease"/>
            <person name="Wu L."/>
            <person name="Ma J."/>
        </authorList>
    </citation>
    <scope>NUCLEOTIDE SEQUENCE [LARGE SCALE GENOMIC DNA]</scope>
    <source>
        <strain evidence="3 4">CGMCC 1.12543</strain>
    </source>
</reference>
<comment type="caution">
    <text evidence="3">The sequence shown here is derived from an EMBL/GenBank/DDBJ whole genome shotgun (WGS) entry which is preliminary data.</text>
</comment>
<evidence type="ECO:0000313" key="3">
    <source>
        <dbReference type="EMBL" id="MFC5969782.1"/>
    </source>
</evidence>
<dbReference type="PANTHER" id="PTHR43244">
    <property type="match status" value="1"/>
</dbReference>
<keyword evidence="4" id="KW-1185">Reference proteome</keyword>
<sequence length="329" mass="35671">MSLDRLGVLVSPGLDDPTAFAVRAEELGYDSAWTNELWFESGVVRAQDIAAHTDDIDLGTAILNVFSRSPAVLAMTAATIDRLSDGRFTLGLGTSTQKAVEDLHGMGWDDPNPVRKAHETIELTKEFLSGDGRVEYEGETVSVADFPALGRDVPVYHAALGPANRRVVARLCDGWIPHNVPFPDLDESFDYIADHAEEAGRDPDDITVAPYVPCCVADDAETARQHVREHLAYYVGNGEGYRKAVAQRFPDGADEVADNWRAGDRGDAAAAVTDEMVAALGVAGTPEEAREQLREVAELDAIDRPLVVIPNGAEERAEQTMEELAPDNF</sequence>
<dbReference type="Pfam" id="PF00296">
    <property type="entry name" value="Bac_luciferase"/>
    <property type="match status" value="1"/>
</dbReference>
<evidence type="ECO:0000313" key="4">
    <source>
        <dbReference type="Proteomes" id="UP001596099"/>
    </source>
</evidence>
<dbReference type="RefSeq" id="WP_247418114.1">
    <property type="nucleotide sequence ID" value="NZ_JALLGW010000001.1"/>
</dbReference>
<dbReference type="Proteomes" id="UP001596099">
    <property type="component" value="Unassembled WGS sequence"/>
</dbReference>
<protein>
    <submittedName>
        <fullName evidence="3">LLM class flavin-dependent oxidoreductase</fullName>
        <ecNumber evidence="3">1.-.-.-</ecNumber>
    </submittedName>
</protein>
<name>A0ABD5RHF7_9EURY</name>
<dbReference type="InterPro" id="IPR011251">
    <property type="entry name" value="Luciferase-like_dom"/>
</dbReference>
<dbReference type="SUPFAM" id="SSF51679">
    <property type="entry name" value="Bacterial luciferase-like"/>
    <property type="match status" value="1"/>
</dbReference>
<gene>
    <name evidence="3" type="ORF">ACFPYI_00415</name>
</gene>
<keyword evidence="1 3" id="KW-0560">Oxidoreductase</keyword>